<accession>A0A4V2UZT2</accession>
<protein>
    <submittedName>
        <fullName evidence="1">Uncharacterized protein</fullName>
    </submittedName>
</protein>
<keyword evidence="2" id="KW-1185">Reference proteome</keyword>
<comment type="caution">
    <text evidence="1">The sequence shown here is derived from an EMBL/GenBank/DDBJ whole genome shotgun (WGS) entry which is preliminary data.</text>
</comment>
<reference evidence="1 2" key="1">
    <citation type="submission" date="2019-03" db="EMBL/GenBank/DDBJ databases">
        <title>Genomic Encyclopedia of Type Strains, Phase IV (KMG-IV): sequencing the most valuable type-strain genomes for metagenomic binning, comparative biology and taxonomic classification.</title>
        <authorList>
            <person name="Goeker M."/>
        </authorList>
    </citation>
    <scope>NUCLEOTIDE SEQUENCE [LARGE SCALE GENOMIC DNA]</scope>
    <source>
        <strain evidence="1 2">DSM 19345</strain>
    </source>
</reference>
<proteinExistence type="predicted"/>
<sequence>MQVFGLPGDIIRIGKLASRIAAKSPDNEAAIR</sequence>
<dbReference type="EMBL" id="SMAK01000002">
    <property type="protein sequence ID" value="TCT12443.1"/>
    <property type="molecule type" value="Genomic_DNA"/>
</dbReference>
<gene>
    <name evidence="1" type="ORF">EDC22_102128</name>
</gene>
<dbReference type="Proteomes" id="UP000295678">
    <property type="component" value="Unassembled WGS sequence"/>
</dbReference>
<dbReference type="AlphaFoldDB" id="A0A4V2UZT2"/>
<name>A0A4V2UZT2_9HYPH</name>
<organism evidence="1 2">
    <name type="scientific">Tepidamorphus gemmatus</name>
    <dbReference type="NCBI Taxonomy" id="747076"/>
    <lineage>
        <taxon>Bacteria</taxon>
        <taxon>Pseudomonadati</taxon>
        <taxon>Pseudomonadota</taxon>
        <taxon>Alphaproteobacteria</taxon>
        <taxon>Hyphomicrobiales</taxon>
        <taxon>Tepidamorphaceae</taxon>
        <taxon>Tepidamorphus</taxon>
    </lineage>
</organism>
<evidence type="ECO:0000313" key="1">
    <source>
        <dbReference type="EMBL" id="TCT12443.1"/>
    </source>
</evidence>
<evidence type="ECO:0000313" key="2">
    <source>
        <dbReference type="Proteomes" id="UP000295678"/>
    </source>
</evidence>